<dbReference type="SUPFAM" id="SSF52540">
    <property type="entry name" value="P-loop containing nucleoside triphosphate hydrolases"/>
    <property type="match status" value="1"/>
</dbReference>
<evidence type="ECO:0000259" key="2">
    <source>
        <dbReference type="Pfam" id="PF01636"/>
    </source>
</evidence>
<dbReference type="PANTHER" id="PTHR43883">
    <property type="entry name" value="SLR0207 PROTEIN"/>
    <property type="match status" value="1"/>
</dbReference>
<evidence type="ECO:0000313" key="3">
    <source>
        <dbReference type="EMBL" id="KWV59928.1"/>
    </source>
</evidence>
<dbReference type="Gene3D" id="3.40.50.300">
    <property type="entry name" value="P-loop containing nucleotide triphosphate hydrolases"/>
    <property type="match status" value="1"/>
</dbReference>
<dbReference type="InterPro" id="IPR052732">
    <property type="entry name" value="Cell-binding_unc_protein"/>
</dbReference>
<name>A0A109K3A4_9BRAD</name>
<feature type="compositionally biased region" description="Polar residues" evidence="1">
    <location>
        <begin position="488"/>
        <end position="497"/>
    </location>
</feature>
<dbReference type="AlphaFoldDB" id="A0A109K3A4"/>
<proteinExistence type="predicted"/>
<organism evidence="3 4">
    <name type="scientific">Bradyrhizobium macuxiense</name>
    <dbReference type="NCBI Taxonomy" id="1755647"/>
    <lineage>
        <taxon>Bacteria</taxon>
        <taxon>Pseudomonadati</taxon>
        <taxon>Pseudomonadota</taxon>
        <taxon>Alphaproteobacteria</taxon>
        <taxon>Hyphomicrobiales</taxon>
        <taxon>Nitrobacteraceae</taxon>
        <taxon>Bradyrhizobium</taxon>
    </lineage>
</organism>
<dbReference type="InterPro" id="IPR011009">
    <property type="entry name" value="Kinase-like_dom_sf"/>
</dbReference>
<dbReference type="Pfam" id="PF13671">
    <property type="entry name" value="AAA_33"/>
    <property type="match status" value="1"/>
</dbReference>
<dbReference type="EMBL" id="LNCU01000024">
    <property type="protein sequence ID" value="KWV59928.1"/>
    <property type="molecule type" value="Genomic_DNA"/>
</dbReference>
<dbReference type="SUPFAM" id="SSF56112">
    <property type="entry name" value="Protein kinase-like (PK-like)"/>
    <property type="match status" value="1"/>
</dbReference>
<dbReference type="Pfam" id="PF01636">
    <property type="entry name" value="APH"/>
    <property type="match status" value="1"/>
</dbReference>
<dbReference type="InterPro" id="IPR002575">
    <property type="entry name" value="Aminoglycoside_PTrfase"/>
</dbReference>
<keyword evidence="4" id="KW-1185">Reference proteome</keyword>
<dbReference type="InterPro" id="IPR027417">
    <property type="entry name" value="P-loop_NTPase"/>
</dbReference>
<dbReference type="Gene3D" id="3.90.1200.10">
    <property type="match status" value="1"/>
</dbReference>
<dbReference type="PANTHER" id="PTHR43883:SF1">
    <property type="entry name" value="GLUCONOKINASE"/>
    <property type="match status" value="1"/>
</dbReference>
<gene>
    <name evidence="3" type="ORF">AS156_02870</name>
</gene>
<reference evidence="3 4" key="1">
    <citation type="submission" date="2015-11" db="EMBL/GenBank/DDBJ databases">
        <title>Draft Genome Sequence of the Strain BR 10303 (Bradyrhizobium sp.) isolated from nodules of Centrolobium paraense.</title>
        <authorList>
            <person name="Zelli J.E."/>
            <person name="Simoes-Araujo J.L."/>
            <person name="Barauna A.C."/>
            <person name="Silva K."/>
        </authorList>
    </citation>
    <scope>NUCLEOTIDE SEQUENCE [LARGE SCALE GENOMIC DNA]</scope>
    <source>
        <strain evidence="3 4">BR 10303</strain>
    </source>
</reference>
<comment type="caution">
    <text evidence="3">The sequence shown here is derived from an EMBL/GenBank/DDBJ whole genome shotgun (WGS) entry which is preliminary data.</text>
</comment>
<evidence type="ECO:0000313" key="4">
    <source>
        <dbReference type="Proteomes" id="UP000057737"/>
    </source>
</evidence>
<feature type="domain" description="Aminoglycoside phosphotransferase" evidence="2">
    <location>
        <begin position="103"/>
        <end position="265"/>
    </location>
</feature>
<accession>A0A109K3A4</accession>
<feature type="region of interest" description="Disordered" evidence="1">
    <location>
        <begin position="474"/>
        <end position="497"/>
    </location>
</feature>
<sequence length="497" mass="55471">MDERVHSGVARRVDTHISVVFLEPDRVLKIKRAVRLPFLDFSTLEKRRQACEAELAVNRRYTPELYRQVIPITRGMNGPEIGGAGPVLEWAVEMARFDERCTLDHLAAAGEIRPEIGDALADTIRRSHERSHERAEICDGRAWLASIATIIDRNTENFRGQPTIERNAVERLHERSHGWLASCQPVLQRRASAGCVRRCHGDAHLGNVVLINQQPVLFDAIEFDPAMATTDVLYDLAFPLMDLLHFRSLRAANRLLNRYLEPTWRHNGGALRLLSLFLSMRAAIRSQVLFTKYEQSRDDAALAEANSYFELALRLVTSARPSLVPIGGMSGTGKSLLARDAACLLQPPPGAVILRSDVIRKQLFDVDPLTALPDSAYSAEVSDRVYKAMLERAAQITAQGFSAILDAAFLRESERSTLEQDARGMTADFRPIFLHASLSIRVDRVASRGRDASDATREVAAQQEQYSIGQLHWPRIDASGSPEETLRRSSSVLLKAP</sequence>
<protein>
    <recommendedName>
        <fullName evidence="2">Aminoglycoside phosphotransferase domain-containing protein</fullName>
    </recommendedName>
</protein>
<dbReference type="OrthoDB" id="9810277at2"/>
<evidence type="ECO:0000256" key="1">
    <source>
        <dbReference type="SAM" id="MobiDB-lite"/>
    </source>
</evidence>
<dbReference type="Proteomes" id="UP000057737">
    <property type="component" value="Unassembled WGS sequence"/>
</dbReference>